<sequence>MPVTTVSDLPLEWTSPVLTSRDPGAGSGVVVWDLDLVLLPSRRLDREAHRVAFARVTGKRPVHEPPMLDQTDPLFAVELLCHNGYALIQARRTLPVYLPALATAYRALAKRRPWLLPRPCEDAFARLRRSAPVPGVVQAFVTAKLRPSAVLTLAATGLDRYLDPAAGAYGSDHANRAKLTGIALARGDDLLRRRWS</sequence>
<dbReference type="Gene3D" id="3.40.50.1000">
    <property type="entry name" value="HAD superfamily/HAD-like"/>
    <property type="match status" value="1"/>
</dbReference>
<dbReference type="SUPFAM" id="SSF56784">
    <property type="entry name" value="HAD-like"/>
    <property type="match status" value="1"/>
</dbReference>
<proteinExistence type="predicted"/>
<dbReference type="RefSeq" id="WP_113696696.1">
    <property type="nucleotide sequence ID" value="NZ_CP015163.1"/>
</dbReference>
<dbReference type="EMBL" id="CP015163">
    <property type="protein sequence ID" value="AXB47639.1"/>
    <property type="molecule type" value="Genomic_DNA"/>
</dbReference>
<evidence type="ECO:0000313" key="2">
    <source>
        <dbReference type="Proteomes" id="UP000250434"/>
    </source>
</evidence>
<dbReference type="Proteomes" id="UP000250434">
    <property type="component" value="Chromosome"/>
</dbReference>
<dbReference type="AlphaFoldDB" id="A0A344LHW5"/>
<name>A0A344LHW5_9PSEU</name>
<organism evidence="1 2">
    <name type="scientific">Amycolatopsis albispora</name>
    <dbReference type="NCBI Taxonomy" id="1804986"/>
    <lineage>
        <taxon>Bacteria</taxon>
        <taxon>Bacillati</taxon>
        <taxon>Actinomycetota</taxon>
        <taxon>Actinomycetes</taxon>
        <taxon>Pseudonocardiales</taxon>
        <taxon>Pseudonocardiaceae</taxon>
        <taxon>Amycolatopsis</taxon>
    </lineage>
</organism>
<dbReference type="Gene3D" id="1.10.150.240">
    <property type="entry name" value="Putative phosphatase, domain 2"/>
    <property type="match status" value="1"/>
</dbReference>
<dbReference type="KEGG" id="aab:A4R43_38585"/>
<dbReference type="OrthoDB" id="9781769at2"/>
<protein>
    <submittedName>
        <fullName evidence="1">Uncharacterized protein</fullName>
    </submittedName>
</protein>
<gene>
    <name evidence="1" type="ORF">A4R43_38585</name>
</gene>
<dbReference type="InterPro" id="IPR023214">
    <property type="entry name" value="HAD_sf"/>
</dbReference>
<dbReference type="InterPro" id="IPR036412">
    <property type="entry name" value="HAD-like_sf"/>
</dbReference>
<evidence type="ECO:0000313" key="1">
    <source>
        <dbReference type="EMBL" id="AXB47639.1"/>
    </source>
</evidence>
<dbReference type="InterPro" id="IPR023198">
    <property type="entry name" value="PGP-like_dom2"/>
</dbReference>
<accession>A0A344LHW5</accession>
<reference evidence="1 2" key="1">
    <citation type="submission" date="2016-04" db="EMBL/GenBank/DDBJ databases">
        <title>Complete genome sequence and analysis of deep-sea sediment isolate, Amycolatopsis sp. WP1.</title>
        <authorList>
            <person name="Wang H."/>
            <person name="Chen S."/>
            <person name="Wu Q."/>
        </authorList>
    </citation>
    <scope>NUCLEOTIDE SEQUENCE [LARGE SCALE GENOMIC DNA]</scope>
    <source>
        <strain evidence="1 2">WP1</strain>
    </source>
</reference>
<keyword evidence="2" id="KW-1185">Reference proteome</keyword>